<evidence type="ECO:0000256" key="1">
    <source>
        <dbReference type="SAM" id="MobiDB-lite"/>
    </source>
</evidence>
<feature type="transmembrane region" description="Helical" evidence="2">
    <location>
        <begin position="171"/>
        <end position="195"/>
    </location>
</feature>
<dbReference type="AlphaFoldDB" id="A0A0A0BVQ3"/>
<feature type="transmembrane region" description="Helical" evidence="2">
    <location>
        <begin position="349"/>
        <end position="369"/>
    </location>
</feature>
<feature type="transmembrane region" description="Helical" evidence="2">
    <location>
        <begin position="142"/>
        <end position="165"/>
    </location>
</feature>
<reference evidence="3 4" key="1">
    <citation type="submission" date="2013-08" db="EMBL/GenBank/DDBJ databases">
        <title>Genome sequencing of Cellulomonas carbonis T26.</title>
        <authorList>
            <person name="Chen F."/>
            <person name="Li Y."/>
            <person name="Wang G."/>
        </authorList>
    </citation>
    <scope>NUCLEOTIDE SEQUENCE [LARGE SCALE GENOMIC DNA]</scope>
    <source>
        <strain evidence="3 4">T26</strain>
    </source>
</reference>
<feature type="transmembrane region" description="Helical" evidence="2">
    <location>
        <begin position="51"/>
        <end position="71"/>
    </location>
</feature>
<feature type="region of interest" description="Disordered" evidence="1">
    <location>
        <begin position="1"/>
        <end position="23"/>
    </location>
</feature>
<dbReference type="EMBL" id="AXCY01000009">
    <property type="protein sequence ID" value="KGM12065.1"/>
    <property type="molecule type" value="Genomic_DNA"/>
</dbReference>
<feature type="transmembrane region" description="Helical" evidence="2">
    <location>
        <begin position="207"/>
        <end position="231"/>
    </location>
</feature>
<keyword evidence="2" id="KW-0472">Membrane</keyword>
<dbReference type="PANTHER" id="PTHR43471">
    <property type="entry name" value="ABC TRANSPORTER PERMEASE"/>
    <property type="match status" value="1"/>
</dbReference>
<sequence>MSADLQTPPAAAPDDAAGRPDRSTGAWSLTWAGVRTVATLELRQRVRSTRWVVALVVFAVVVGAVTTLTFLASSSASATMSDDGVSVGRTMFGFIVFFVLFLGLLVSPTLSATSINGDRAAGTLATLQVTLLSPAEIVLGKLLAAWVASLAFLAVSVPFVVWAFAAGGTPVVGLLTTLLLLAVVLAVVCAVGLGFSALVNRGAGSAVLTYVTVAGLCVVTLVVFGLSMFLVSGDEEVQVNQLPWSSDLQFDDFGNPIGDVECELVTQERYVAHTERTWWLLAPNPFVVVADALPGGDIQTASDPMTLIRYGVRSARVGVQEPLEECWNAGDWEERQAEQMERVESSGAVWPWGLATLVLLGAGGVVVAVRRLTIPQATLPRGMRVA</sequence>
<keyword evidence="4" id="KW-1185">Reference proteome</keyword>
<dbReference type="OrthoDB" id="149032at2"/>
<evidence type="ECO:0000313" key="4">
    <source>
        <dbReference type="Proteomes" id="UP000029839"/>
    </source>
</evidence>
<dbReference type="GO" id="GO:0140359">
    <property type="term" value="F:ABC-type transporter activity"/>
    <property type="evidence" value="ECO:0007669"/>
    <property type="project" value="InterPro"/>
</dbReference>
<reference evidence="3 4" key="2">
    <citation type="journal article" date="2015" name="Stand. Genomic Sci.">
        <title>Draft genome sequence of Cellulomonas carbonis T26(T) and comparative analysis of six Cellulomonas genomes.</title>
        <authorList>
            <person name="Zhuang W."/>
            <person name="Zhang S."/>
            <person name="Xia X."/>
            <person name="Wang G."/>
        </authorList>
    </citation>
    <scope>NUCLEOTIDE SEQUENCE [LARGE SCALE GENOMIC DNA]</scope>
    <source>
        <strain evidence="3 4">T26</strain>
    </source>
</reference>
<dbReference type="RefSeq" id="WP_052425893.1">
    <property type="nucleotide sequence ID" value="NZ_AXCY01000009.1"/>
</dbReference>
<feature type="transmembrane region" description="Helical" evidence="2">
    <location>
        <begin position="91"/>
        <end position="110"/>
    </location>
</feature>
<protein>
    <recommendedName>
        <fullName evidence="5">ABC transporter permease</fullName>
    </recommendedName>
</protein>
<name>A0A0A0BVQ3_9CELL</name>
<evidence type="ECO:0000313" key="3">
    <source>
        <dbReference type="EMBL" id="KGM12065.1"/>
    </source>
</evidence>
<dbReference type="PANTHER" id="PTHR43471:SF12">
    <property type="entry name" value="HYPOTHETICAL MEMBRANE PROTEIN, CONSERVED"/>
    <property type="match status" value="1"/>
</dbReference>
<dbReference type="Pfam" id="PF12679">
    <property type="entry name" value="ABC2_membrane_2"/>
    <property type="match status" value="1"/>
</dbReference>
<keyword evidence="2" id="KW-0812">Transmembrane</keyword>
<accession>A0A0A0BVQ3</accession>
<dbReference type="Proteomes" id="UP000029839">
    <property type="component" value="Unassembled WGS sequence"/>
</dbReference>
<evidence type="ECO:0000256" key="2">
    <source>
        <dbReference type="SAM" id="Phobius"/>
    </source>
</evidence>
<dbReference type="GO" id="GO:0005886">
    <property type="term" value="C:plasma membrane"/>
    <property type="evidence" value="ECO:0007669"/>
    <property type="project" value="UniProtKB-SubCell"/>
</dbReference>
<gene>
    <name evidence="3" type="ORF">N868_02735</name>
</gene>
<proteinExistence type="predicted"/>
<organism evidence="3 4">
    <name type="scientific">Cellulomonas carbonis T26</name>
    <dbReference type="NCBI Taxonomy" id="947969"/>
    <lineage>
        <taxon>Bacteria</taxon>
        <taxon>Bacillati</taxon>
        <taxon>Actinomycetota</taxon>
        <taxon>Actinomycetes</taxon>
        <taxon>Micrococcales</taxon>
        <taxon>Cellulomonadaceae</taxon>
        <taxon>Cellulomonas</taxon>
    </lineage>
</organism>
<keyword evidence="2" id="KW-1133">Transmembrane helix</keyword>
<comment type="caution">
    <text evidence="3">The sequence shown here is derived from an EMBL/GenBank/DDBJ whole genome shotgun (WGS) entry which is preliminary data.</text>
</comment>
<feature type="compositionally biased region" description="Low complexity" evidence="1">
    <location>
        <begin position="1"/>
        <end position="15"/>
    </location>
</feature>
<evidence type="ECO:0008006" key="5">
    <source>
        <dbReference type="Google" id="ProtNLM"/>
    </source>
</evidence>